<gene>
    <name evidence="3" type="ORF">MIMGU_mgv1a026406mg</name>
</gene>
<evidence type="ECO:0000256" key="1">
    <source>
        <dbReference type="PROSITE-ProRule" id="PRU00047"/>
    </source>
</evidence>
<dbReference type="SUPFAM" id="SSF57756">
    <property type="entry name" value="Retrovirus zinc finger-like domains"/>
    <property type="match status" value="1"/>
</dbReference>
<feature type="non-terminal residue" evidence="3">
    <location>
        <position position="172"/>
    </location>
</feature>
<keyword evidence="1" id="KW-0479">Metal-binding</keyword>
<reference evidence="3 4" key="1">
    <citation type="journal article" date="2013" name="Proc. Natl. Acad. Sci. U.S.A.">
        <title>Fine-scale variation in meiotic recombination in Mimulus inferred from population shotgun sequencing.</title>
        <authorList>
            <person name="Hellsten U."/>
            <person name="Wright K.M."/>
            <person name="Jenkins J."/>
            <person name="Shu S."/>
            <person name="Yuan Y."/>
            <person name="Wessler S.R."/>
            <person name="Schmutz J."/>
            <person name="Willis J.H."/>
            <person name="Rokhsar D.S."/>
        </authorList>
    </citation>
    <scope>NUCLEOTIDE SEQUENCE [LARGE SCALE GENOMIC DNA]</scope>
    <source>
        <strain evidence="4">cv. DUN x IM62</strain>
    </source>
</reference>
<dbReference type="EMBL" id="KI632127">
    <property type="protein sequence ID" value="EYU24310.1"/>
    <property type="molecule type" value="Genomic_DNA"/>
</dbReference>
<evidence type="ECO:0000313" key="4">
    <source>
        <dbReference type="Proteomes" id="UP000030748"/>
    </source>
</evidence>
<name>A0A022QCR3_ERYGU</name>
<dbReference type="Proteomes" id="UP000030748">
    <property type="component" value="Unassembled WGS sequence"/>
</dbReference>
<dbReference type="Gene3D" id="4.10.60.10">
    <property type="entry name" value="Zinc finger, CCHC-type"/>
    <property type="match status" value="1"/>
</dbReference>
<protein>
    <recommendedName>
        <fullName evidence="2">CCHC-type domain-containing protein</fullName>
    </recommendedName>
</protein>
<keyword evidence="1" id="KW-0862">Zinc</keyword>
<organism evidence="3 4">
    <name type="scientific">Erythranthe guttata</name>
    <name type="common">Yellow monkey flower</name>
    <name type="synonym">Mimulus guttatus</name>
    <dbReference type="NCBI Taxonomy" id="4155"/>
    <lineage>
        <taxon>Eukaryota</taxon>
        <taxon>Viridiplantae</taxon>
        <taxon>Streptophyta</taxon>
        <taxon>Embryophyta</taxon>
        <taxon>Tracheophyta</taxon>
        <taxon>Spermatophyta</taxon>
        <taxon>Magnoliopsida</taxon>
        <taxon>eudicotyledons</taxon>
        <taxon>Gunneridae</taxon>
        <taxon>Pentapetalae</taxon>
        <taxon>asterids</taxon>
        <taxon>lamiids</taxon>
        <taxon>Lamiales</taxon>
        <taxon>Phrymaceae</taxon>
        <taxon>Erythranthe</taxon>
    </lineage>
</organism>
<dbReference type="GO" id="GO:0008270">
    <property type="term" value="F:zinc ion binding"/>
    <property type="evidence" value="ECO:0007669"/>
    <property type="project" value="UniProtKB-KW"/>
</dbReference>
<evidence type="ECO:0000259" key="2">
    <source>
        <dbReference type="PROSITE" id="PS50158"/>
    </source>
</evidence>
<feature type="domain" description="CCHC-type" evidence="2">
    <location>
        <begin position="122"/>
        <end position="135"/>
    </location>
</feature>
<dbReference type="GO" id="GO:0003676">
    <property type="term" value="F:nucleic acid binding"/>
    <property type="evidence" value="ECO:0007669"/>
    <property type="project" value="InterPro"/>
</dbReference>
<dbReference type="PROSITE" id="PS50158">
    <property type="entry name" value="ZF_CCHC"/>
    <property type="match status" value="1"/>
</dbReference>
<evidence type="ECO:0000313" key="3">
    <source>
        <dbReference type="EMBL" id="EYU24310.1"/>
    </source>
</evidence>
<sequence length="172" mass="20259">MMSKFTDDKLNRSNYFDWSKPVRLYLRSIDKDNHMVDDPPKDESNRRFSYFMDFKQSYEELNMLLPFSSDVKVPQKQHEQMVVMSFLAGLLSKFEIAEVQVLSGGSNVNFDTRRPDSGVVVCHYCHNPGHMKRNCWMFQNMSQKTHYVHVASHGSILIFGDEFWCHISFRDT</sequence>
<dbReference type="InterPro" id="IPR001878">
    <property type="entry name" value="Znf_CCHC"/>
</dbReference>
<accession>A0A022QCR3</accession>
<dbReference type="AlphaFoldDB" id="A0A022QCR3"/>
<keyword evidence="4" id="KW-1185">Reference proteome</keyword>
<dbReference type="InterPro" id="IPR036875">
    <property type="entry name" value="Znf_CCHC_sf"/>
</dbReference>
<keyword evidence="1" id="KW-0863">Zinc-finger</keyword>
<proteinExistence type="predicted"/>